<dbReference type="GO" id="GO:0006935">
    <property type="term" value="P:chemotaxis"/>
    <property type="evidence" value="ECO:0007669"/>
    <property type="project" value="InterPro"/>
</dbReference>
<dbReference type="GO" id="GO:0005829">
    <property type="term" value="C:cytosol"/>
    <property type="evidence" value="ECO:0007669"/>
    <property type="project" value="TreeGrafter"/>
</dbReference>
<dbReference type="SMART" id="SM00260">
    <property type="entry name" value="CheW"/>
    <property type="match status" value="1"/>
</dbReference>
<gene>
    <name evidence="2" type="ORF">SAMN04489760_10979</name>
</gene>
<reference evidence="2 3" key="1">
    <citation type="submission" date="2016-10" db="EMBL/GenBank/DDBJ databases">
        <authorList>
            <person name="de Groot N.N."/>
        </authorList>
    </citation>
    <scope>NUCLEOTIDE SEQUENCE [LARGE SCALE GENOMIC DNA]</scope>
    <source>
        <strain evidence="2 3">DSM 8423</strain>
    </source>
</reference>
<protein>
    <submittedName>
        <fullName evidence="2">CheW protein</fullName>
    </submittedName>
</protein>
<dbReference type="PROSITE" id="PS50851">
    <property type="entry name" value="CHEW"/>
    <property type="match status" value="1"/>
</dbReference>
<dbReference type="InterPro" id="IPR036061">
    <property type="entry name" value="CheW-like_dom_sf"/>
</dbReference>
<dbReference type="PANTHER" id="PTHR22617">
    <property type="entry name" value="CHEMOTAXIS SENSOR HISTIDINE KINASE-RELATED"/>
    <property type="match status" value="1"/>
</dbReference>
<proteinExistence type="predicted"/>
<dbReference type="PANTHER" id="PTHR22617:SF23">
    <property type="entry name" value="CHEMOTAXIS PROTEIN CHEW"/>
    <property type="match status" value="1"/>
</dbReference>
<dbReference type="SUPFAM" id="SSF50341">
    <property type="entry name" value="CheW-like"/>
    <property type="match status" value="1"/>
</dbReference>
<accession>A0A1H7X5G1</accession>
<dbReference type="STRING" id="43775.SAMN04489760_10979"/>
<name>A0A1H7X5G1_9BACT</name>
<dbReference type="AlphaFoldDB" id="A0A1H7X5G1"/>
<evidence type="ECO:0000259" key="1">
    <source>
        <dbReference type="PROSITE" id="PS50851"/>
    </source>
</evidence>
<evidence type="ECO:0000313" key="3">
    <source>
        <dbReference type="Proteomes" id="UP000198744"/>
    </source>
</evidence>
<keyword evidence="3" id="KW-1185">Reference proteome</keyword>
<dbReference type="Proteomes" id="UP000198744">
    <property type="component" value="Unassembled WGS sequence"/>
</dbReference>
<sequence length="158" mass="17687">MNEVLKNSPCRLLVFSVENQNYALDISSVQRVLPIVEITALPGLPSIVAGIVNIEGGVVPVISLRRCCGIPERGMRLSDRMILLILERRRVALWVDDVLELRDCDKAQWIPAEEVLSKLKSVEGVVKDEEELLILQNPEGYLSREDHNLLDSELLSSS</sequence>
<feature type="domain" description="CheW-like" evidence="1">
    <location>
        <begin position="9"/>
        <end position="147"/>
    </location>
</feature>
<dbReference type="InterPro" id="IPR002545">
    <property type="entry name" value="CheW-lke_dom"/>
</dbReference>
<dbReference type="Gene3D" id="2.30.30.40">
    <property type="entry name" value="SH3 Domains"/>
    <property type="match status" value="1"/>
</dbReference>
<dbReference type="EMBL" id="FOBS01000009">
    <property type="protein sequence ID" value="SEM29102.1"/>
    <property type="molecule type" value="Genomic_DNA"/>
</dbReference>
<dbReference type="Gene3D" id="2.40.50.180">
    <property type="entry name" value="CheA-289, Domain 4"/>
    <property type="match status" value="1"/>
</dbReference>
<dbReference type="GO" id="GO:0007165">
    <property type="term" value="P:signal transduction"/>
    <property type="evidence" value="ECO:0007669"/>
    <property type="project" value="InterPro"/>
</dbReference>
<organism evidence="2 3">
    <name type="scientific">Syntrophus gentianae</name>
    <dbReference type="NCBI Taxonomy" id="43775"/>
    <lineage>
        <taxon>Bacteria</taxon>
        <taxon>Pseudomonadati</taxon>
        <taxon>Thermodesulfobacteriota</taxon>
        <taxon>Syntrophia</taxon>
        <taxon>Syntrophales</taxon>
        <taxon>Syntrophaceae</taxon>
        <taxon>Syntrophus</taxon>
    </lineage>
</organism>
<dbReference type="InterPro" id="IPR039315">
    <property type="entry name" value="CheW"/>
</dbReference>
<dbReference type="Pfam" id="PF01584">
    <property type="entry name" value="CheW"/>
    <property type="match status" value="1"/>
</dbReference>
<evidence type="ECO:0000313" key="2">
    <source>
        <dbReference type="EMBL" id="SEM29102.1"/>
    </source>
</evidence>